<dbReference type="EMBL" id="ABOX02000086">
    <property type="protein sequence ID" value="EEF57107.1"/>
    <property type="molecule type" value="Genomic_DNA"/>
</dbReference>
<feature type="transmembrane region" description="Helical" evidence="1">
    <location>
        <begin position="17"/>
        <end position="36"/>
    </location>
</feature>
<proteinExistence type="predicted"/>
<evidence type="ECO:0000313" key="3">
    <source>
        <dbReference type="Proteomes" id="UP000003688"/>
    </source>
</evidence>
<dbReference type="STRING" id="320771.Cflav_PD6519"/>
<keyword evidence="3" id="KW-1185">Reference proteome</keyword>
<protein>
    <submittedName>
        <fullName evidence="2">Uncharacterized protein</fullName>
    </submittedName>
</protein>
<name>B9XSU0_PEDPL</name>
<dbReference type="AlphaFoldDB" id="B9XSU0"/>
<gene>
    <name evidence="2" type="ORF">Cflav_PD6519</name>
</gene>
<reference evidence="2 3" key="1">
    <citation type="journal article" date="2011" name="J. Bacteriol.">
        <title>Genome sequence of 'Pedosphaera parvula' Ellin514, an aerobic Verrucomicrobial isolate from pasture soil.</title>
        <authorList>
            <person name="Kant R."/>
            <person name="van Passel M.W."/>
            <person name="Sangwan P."/>
            <person name="Palva A."/>
            <person name="Lucas S."/>
            <person name="Copeland A."/>
            <person name="Lapidus A."/>
            <person name="Glavina Del Rio T."/>
            <person name="Dalin E."/>
            <person name="Tice H."/>
            <person name="Bruce D."/>
            <person name="Goodwin L."/>
            <person name="Pitluck S."/>
            <person name="Chertkov O."/>
            <person name="Larimer F.W."/>
            <person name="Land M.L."/>
            <person name="Hauser L."/>
            <person name="Brettin T.S."/>
            <person name="Detter J.C."/>
            <person name="Han S."/>
            <person name="de Vos W.M."/>
            <person name="Janssen P.H."/>
            <person name="Smidt H."/>
        </authorList>
    </citation>
    <scope>NUCLEOTIDE SEQUENCE [LARGE SCALE GENOMIC DNA]</scope>
    <source>
        <strain evidence="2 3">Ellin514</strain>
    </source>
</reference>
<sequence>MSDHHSHDAIQQHVKKYLFVFYSLIVGTIVTVWASTWHIDSVALTVAIALVIACVKGFLVAR</sequence>
<keyword evidence="1" id="KW-0472">Membrane</keyword>
<organism evidence="2 3">
    <name type="scientific">Pedosphaera parvula (strain Ellin514)</name>
    <dbReference type="NCBI Taxonomy" id="320771"/>
    <lineage>
        <taxon>Bacteria</taxon>
        <taxon>Pseudomonadati</taxon>
        <taxon>Verrucomicrobiota</taxon>
        <taxon>Pedosphaerae</taxon>
        <taxon>Pedosphaerales</taxon>
        <taxon>Pedosphaeraceae</taxon>
        <taxon>Pedosphaera</taxon>
    </lineage>
</organism>
<accession>B9XSU0</accession>
<keyword evidence="1" id="KW-0812">Transmembrane</keyword>
<evidence type="ECO:0000313" key="2">
    <source>
        <dbReference type="EMBL" id="EEF57107.1"/>
    </source>
</evidence>
<comment type="caution">
    <text evidence="2">The sequence shown here is derived from an EMBL/GenBank/DDBJ whole genome shotgun (WGS) entry which is preliminary data.</text>
</comment>
<feature type="transmembrane region" description="Helical" evidence="1">
    <location>
        <begin position="42"/>
        <end position="61"/>
    </location>
</feature>
<evidence type="ECO:0000256" key="1">
    <source>
        <dbReference type="SAM" id="Phobius"/>
    </source>
</evidence>
<dbReference type="Proteomes" id="UP000003688">
    <property type="component" value="Unassembled WGS sequence"/>
</dbReference>
<keyword evidence="1" id="KW-1133">Transmembrane helix</keyword>
<dbReference type="RefSeq" id="WP_007418873.1">
    <property type="nucleotide sequence ID" value="NZ_ABOX02000086.1"/>
</dbReference>